<accession>A0AAX2EH29</accession>
<organism evidence="2 3">
    <name type="scientific">Terribacillus saccharophilus</name>
    <dbReference type="NCBI Taxonomy" id="361277"/>
    <lineage>
        <taxon>Bacteria</taxon>
        <taxon>Bacillati</taxon>
        <taxon>Bacillota</taxon>
        <taxon>Bacilli</taxon>
        <taxon>Bacillales</taxon>
        <taxon>Bacillaceae</taxon>
        <taxon>Terribacillus</taxon>
    </lineage>
</organism>
<dbReference type="PIRSF" id="PIRSF016789">
    <property type="entry name" value="DUF454"/>
    <property type="match status" value="1"/>
</dbReference>
<dbReference type="InterPro" id="IPR007401">
    <property type="entry name" value="DUF454"/>
</dbReference>
<evidence type="ECO:0008006" key="4">
    <source>
        <dbReference type="Google" id="ProtNLM"/>
    </source>
</evidence>
<feature type="transmembrane region" description="Helical" evidence="1">
    <location>
        <begin position="12"/>
        <end position="32"/>
    </location>
</feature>
<dbReference type="PANTHER" id="PTHR35813:SF1">
    <property type="entry name" value="INNER MEMBRANE PROTEIN YBAN"/>
    <property type="match status" value="1"/>
</dbReference>
<dbReference type="EMBL" id="FOCD01000002">
    <property type="protein sequence ID" value="SEN53846.1"/>
    <property type="molecule type" value="Genomic_DNA"/>
</dbReference>
<keyword evidence="1" id="KW-1133">Transmembrane helix</keyword>
<keyword evidence="1" id="KW-0472">Membrane</keyword>
<dbReference type="Proteomes" id="UP000199735">
    <property type="component" value="Unassembled WGS sequence"/>
</dbReference>
<proteinExistence type="predicted"/>
<protein>
    <recommendedName>
        <fullName evidence="4">DUF454 domain-containing protein</fullName>
    </recommendedName>
</protein>
<sequence length="138" mass="15819">MMIIKKLKNVLFFLLGTIFLGFGIAGIVLPVLPGGPFLMVATFCYAKSSKRIDDWFKSTTFYTKYVLAITEKKGMTLKEKIRINIIADAFILFSVFYIDIWIVKIVLIVLGLIKHYYFIKKIKTIKPEEVSDGLKNRA</sequence>
<reference evidence="2 3" key="1">
    <citation type="submission" date="2016-10" db="EMBL/GenBank/DDBJ databases">
        <authorList>
            <person name="Varghese N."/>
            <person name="Submissions S."/>
        </authorList>
    </citation>
    <scope>NUCLEOTIDE SEQUENCE [LARGE SCALE GENOMIC DNA]</scope>
    <source>
        <strain evidence="2 3">DSM 21619</strain>
    </source>
</reference>
<dbReference type="Pfam" id="PF04304">
    <property type="entry name" value="DUF454"/>
    <property type="match status" value="1"/>
</dbReference>
<keyword evidence="1" id="KW-0812">Transmembrane</keyword>
<comment type="caution">
    <text evidence="2">The sequence shown here is derived from an EMBL/GenBank/DDBJ whole genome shotgun (WGS) entry which is preliminary data.</text>
</comment>
<gene>
    <name evidence="2" type="ORF">SAMN04489762_2480</name>
</gene>
<dbReference type="PANTHER" id="PTHR35813">
    <property type="entry name" value="INNER MEMBRANE PROTEIN YBAN"/>
    <property type="match status" value="1"/>
</dbReference>
<evidence type="ECO:0000313" key="3">
    <source>
        <dbReference type="Proteomes" id="UP000199735"/>
    </source>
</evidence>
<dbReference type="GO" id="GO:0005886">
    <property type="term" value="C:plasma membrane"/>
    <property type="evidence" value="ECO:0007669"/>
    <property type="project" value="TreeGrafter"/>
</dbReference>
<feature type="transmembrane region" description="Helical" evidence="1">
    <location>
        <begin position="85"/>
        <end position="113"/>
    </location>
</feature>
<evidence type="ECO:0000313" key="2">
    <source>
        <dbReference type="EMBL" id="SEN53846.1"/>
    </source>
</evidence>
<dbReference type="AlphaFoldDB" id="A0AAX2EH29"/>
<evidence type="ECO:0000256" key="1">
    <source>
        <dbReference type="SAM" id="Phobius"/>
    </source>
</evidence>
<name>A0AAX2EH29_9BACI</name>